<evidence type="ECO:0000256" key="3">
    <source>
        <dbReference type="ARBA" id="ARBA00012356"/>
    </source>
</evidence>
<dbReference type="InterPro" id="IPR018201">
    <property type="entry name" value="Ketoacyl_synth_AS"/>
</dbReference>
<dbReference type="PROSITE" id="PS52004">
    <property type="entry name" value="KS3_2"/>
    <property type="match status" value="1"/>
</dbReference>
<comment type="function">
    <text evidence="11">Involved in the type II fatty acid elongation cycle. Catalyzes the elongation of a wide range of acyl-ACP by the addition of two carbons from malonyl-ACP to an acyl acceptor. Can efficiently catalyze the conversion of palmitoleoyl-ACP (cis-hexadec-9-enoyl-ACP) to cis-vaccenoyl-ACP (cis-octadec-11-enoyl-ACP), an essential step in the thermal regulation of fatty acid composition.</text>
</comment>
<evidence type="ECO:0000256" key="7">
    <source>
        <dbReference type="ARBA" id="ARBA00022832"/>
    </source>
</evidence>
<dbReference type="PIRSF" id="PIRSF000447">
    <property type="entry name" value="KAS_II"/>
    <property type="match status" value="1"/>
</dbReference>
<dbReference type="NCBIfam" id="NF005589">
    <property type="entry name" value="PRK07314.1"/>
    <property type="match status" value="1"/>
</dbReference>
<accession>A0A6N4RBB6</accession>
<dbReference type="NCBIfam" id="TIGR03150">
    <property type="entry name" value="fabF"/>
    <property type="match status" value="1"/>
</dbReference>
<evidence type="ECO:0000256" key="9">
    <source>
        <dbReference type="ARBA" id="ARBA00023160"/>
    </source>
</evidence>
<evidence type="ECO:0000259" key="14">
    <source>
        <dbReference type="PROSITE" id="PS52004"/>
    </source>
</evidence>
<dbReference type="PROSITE" id="PS00606">
    <property type="entry name" value="KS3_1"/>
    <property type="match status" value="1"/>
</dbReference>
<dbReference type="Pfam" id="PF00109">
    <property type="entry name" value="ketoacyl-synt"/>
    <property type="match status" value="1"/>
</dbReference>
<comment type="catalytic activity">
    <reaction evidence="11">
        <text>(9Z)-hexadecenoyl-[ACP] + malonyl-[ACP] + H(+) = 3-oxo-(11Z)-octadecenoyl-[ACP] + holo-[ACP] + CO2</text>
        <dbReference type="Rhea" id="RHEA:55040"/>
        <dbReference type="Rhea" id="RHEA-COMP:9623"/>
        <dbReference type="Rhea" id="RHEA-COMP:9685"/>
        <dbReference type="Rhea" id="RHEA-COMP:10800"/>
        <dbReference type="Rhea" id="RHEA-COMP:14074"/>
        <dbReference type="ChEBI" id="CHEBI:15378"/>
        <dbReference type="ChEBI" id="CHEBI:16526"/>
        <dbReference type="ChEBI" id="CHEBI:64479"/>
        <dbReference type="ChEBI" id="CHEBI:78449"/>
        <dbReference type="ChEBI" id="CHEBI:83989"/>
        <dbReference type="ChEBI" id="CHEBI:138538"/>
        <dbReference type="EC" id="2.3.1.179"/>
    </reaction>
</comment>
<sequence>MAKHTVVVTGMGAVSPLGLDVGQLWDGLMAGKTGIGPITHFDASAYACRVAGEVKGFDPAATGLDVKDYKKCDRFILLGLAAVREAMAQAGLLNVKDMPEEARQRMGVVLGTGIGGLSSIEDAKDVVTSRGPSRISPFFIPAMLPNMLAGQASILYGLQGPNICPVSACATSAHAIGWGKRMIEYGEADLVVVGGAEATVCPTSMGGFASMKALSMGFNDTPEKASRPFDKDRDGFLLSEGAAVLVLESEAHAKARGAKILGKIAGFGQTADAGHMTLADGKGSGRAMKLALEDGGLQVTDIGYVNAHATSTPMGDDLEGAALAAMFGTAVPVSSTKGATGHLLGAAGAIEAVISLKALETQTLPHTVNLETPSVEGLDLVRNAPRKVEGMKAVLSNSFGFGGTNASLVVSL</sequence>
<protein>
    <recommendedName>
        <fullName evidence="4 11">3-oxoacyl-[acyl-carrier-protein] synthase 2</fullName>
        <ecNumber evidence="3 11">2.3.1.179</ecNumber>
    </recommendedName>
</protein>
<evidence type="ECO:0000256" key="6">
    <source>
        <dbReference type="ARBA" id="ARBA00022679"/>
    </source>
</evidence>
<evidence type="ECO:0000256" key="10">
    <source>
        <dbReference type="ARBA" id="ARBA00023315"/>
    </source>
</evidence>
<dbReference type="GO" id="GO:0006633">
    <property type="term" value="P:fatty acid biosynthetic process"/>
    <property type="evidence" value="ECO:0007669"/>
    <property type="project" value="UniProtKB-UniRule"/>
</dbReference>
<evidence type="ECO:0000256" key="12">
    <source>
        <dbReference type="PIRSR" id="PIRSR000447-1"/>
    </source>
</evidence>
<keyword evidence="7" id="KW-0276">Fatty acid metabolism</keyword>
<dbReference type="InterPro" id="IPR000794">
    <property type="entry name" value="Beta-ketoacyl_synthase"/>
</dbReference>
<dbReference type="PANTHER" id="PTHR11712">
    <property type="entry name" value="POLYKETIDE SYNTHASE-RELATED"/>
    <property type="match status" value="1"/>
</dbReference>
<organism evidence="15 16">
    <name type="scientific">Blastochloris viridis</name>
    <name type="common">Rhodopseudomonas viridis</name>
    <dbReference type="NCBI Taxonomy" id="1079"/>
    <lineage>
        <taxon>Bacteria</taxon>
        <taxon>Pseudomonadati</taxon>
        <taxon>Pseudomonadota</taxon>
        <taxon>Alphaproteobacteria</taxon>
        <taxon>Hyphomicrobiales</taxon>
        <taxon>Blastochloridaceae</taxon>
        <taxon>Blastochloris</taxon>
    </lineage>
</organism>
<evidence type="ECO:0000256" key="1">
    <source>
        <dbReference type="ARBA" id="ARBA00005194"/>
    </source>
</evidence>
<dbReference type="GO" id="GO:0004315">
    <property type="term" value="F:3-oxoacyl-[acyl-carrier-protein] synthase activity"/>
    <property type="evidence" value="ECO:0007669"/>
    <property type="project" value="UniProtKB-UniRule"/>
</dbReference>
<evidence type="ECO:0000256" key="13">
    <source>
        <dbReference type="RuleBase" id="RU003694"/>
    </source>
</evidence>
<dbReference type="InterPro" id="IPR014031">
    <property type="entry name" value="Ketoacyl_synth_C"/>
</dbReference>
<dbReference type="Pfam" id="PF02801">
    <property type="entry name" value="Ketoacyl-synt_C"/>
    <property type="match status" value="1"/>
</dbReference>
<gene>
    <name evidence="15" type="primary">fabF</name>
    <name evidence="15" type="ORF">DI628_06300</name>
</gene>
<dbReference type="SMART" id="SM00825">
    <property type="entry name" value="PKS_KS"/>
    <property type="match status" value="1"/>
</dbReference>
<keyword evidence="9 11" id="KW-0275">Fatty acid biosynthesis</keyword>
<evidence type="ECO:0000256" key="11">
    <source>
        <dbReference type="PIRNR" id="PIRNR000447"/>
    </source>
</evidence>
<evidence type="ECO:0000256" key="5">
    <source>
        <dbReference type="ARBA" id="ARBA00022516"/>
    </source>
</evidence>
<reference evidence="15 16" key="1">
    <citation type="journal article" date="2017" name="Nat. Commun.">
        <title>In situ click chemistry generation of cyclooxygenase-2 inhibitors.</title>
        <authorList>
            <person name="Bhardwaj A."/>
            <person name="Kaur J."/>
            <person name="Wuest M."/>
            <person name="Wuest F."/>
        </authorList>
    </citation>
    <scope>NUCLEOTIDE SEQUENCE [LARGE SCALE GENOMIC DNA]</scope>
    <source>
        <strain evidence="15">S2_018_000_R2_106</strain>
    </source>
</reference>
<evidence type="ECO:0000313" key="15">
    <source>
        <dbReference type="EMBL" id="TKW60511.1"/>
    </source>
</evidence>
<dbReference type="UniPathway" id="UPA00094"/>
<comment type="caution">
    <text evidence="15">The sequence shown here is derived from an EMBL/GenBank/DDBJ whole genome shotgun (WGS) entry which is preliminary data.</text>
</comment>
<proteinExistence type="inferred from homology"/>
<dbReference type="Gene3D" id="3.40.47.10">
    <property type="match status" value="1"/>
</dbReference>
<evidence type="ECO:0000256" key="4">
    <source>
        <dbReference type="ARBA" id="ARBA00014657"/>
    </source>
</evidence>
<name>A0A6N4RBB6_BLAVI</name>
<comment type="catalytic activity">
    <reaction evidence="11">
        <text>a fatty acyl-[ACP] + malonyl-[ACP] + H(+) = a 3-oxoacyl-[ACP] + holo-[ACP] + CO2</text>
        <dbReference type="Rhea" id="RHEA:22836"/>
        <dbReference type="Rhea" id="RHEA-COMP:9623"/>
        <dbReference type="Rhea" id="RHEA-COMP:9685"/>
        <dbReference type="Rhea" id="RHEA-COMP:9916"/>
        <dbReference type="Rhea" id="RHEA-COMP:14125"/>
        <dbReference type="ChEBI" id="CHEBI:15378"/>
        <dbReference type="ChEBI" id="CHEBI:16526"/>
        <dbReference type="ChEBI" id="CHEBI:64479"/>
        <dbReference type="ChEBI" id="CHEBI:78449"/>
        <dbReference type="ChEBI" id="CHEBI:78776"/>
        <dbReference type="ChEBI" id="CHEBI:138651"/>
    </reaction>
</comment>
<comment type="similarity">
    <text evidence="2 11 13">Belongs to the thiolase-like superfamily. Beta-ketoacyl-ACP synthases family.</text>
</comment>
<evidence type="ECO:0000313" key="16">
    <source>
        <dbReference type="Proteomes" id="UP000320948"/>
    </source>
</evidence>
<evidence type="ECO:0000256" key="8">
    <source>
        <dbReference type="ARBA" id="ARBA00023098"/>
    </source>
</evidence>
<dbReference type="EC" id="2.3.1.179" evidence="3 11"/>
<comment type="pathway">
    <text evidence="1 11">Lipid metabolism; fatty acid biosynthesis.</text>
</comment>
<keyword evidence="5 11" id="KW-0444">Lipid biosynthesis</keyword>
<feature type="domain" description="Ketosynthase family 3 (KS3)" evidence="14">
    <location>
        <begin position="3"/>
        <end position="412"/>
    </location>
</feature>
<dbReference type="EMBL" id="VAFM01000002">
    <property type="protein sequence ID" value="TKW60511.1"/>
    <property type="molecule type" value="Genomic_DNA"/>
</dbReference>
<dbReference type="PANTHER" id="PTHR11712:SF336">
    <property type="entry name" value="3-OXOACYL-[ACYL-CARRIER-PROTEIN] SYNTHASE, MITOCHONDRIAL"/>
    <property type="match status" value="1"/>
</dbReference>
<dbReference type="FunFam" id="3.40.47.10:FF:000018">
    <property type="entry name" value="3-oxoacyl-[acyl-carrier-protein] synthase 2"/>
    <property type="match status" value="1"/>
</dbReference>
<dbReference type="InterPro" id="IPR014030">
    <property type="entry name" value="Ketoacyl_synth_N"/>
</dbReference>
<dbReference type="InterPro" id="IPR016039">
    <property type="entry name" value="Thiolase-like"/>
</dbReference>
<dbReference type="InterPro" id="IPR020841">
    <property type="entry name" value="PKS_Beta-ketoAc_synthase_dom"/>
</dbReference>
<evidence type="ECO:0000256" key="2">
    <source>
        <dbReference type="ARBA" id="ARBA00008467"/>
    </source>
</evidence>
<keyword evidence="10 11" id="KW-0012">Acyltransferase</keyword>
<feature type="active site" description="For beta-ketoacyl synthase activity" evidence="12">
    <location>
        <position position="169"/>
    </location>
</feature>
<keyword evidence="8" id="KW-0443">Lipid metabolism</keyword>
<keyword evidence="6 11" id="KW-0808">Transferase</keyword>
<dbReference type="CDD" id="cd00834">
    <property type="entry name" value="KAS_I_II"/>
    <property type="match status" value="1"/>
</dbReference>
<dbReference type="GO" id="GO:0005829">
    <property type="term" value="C:cytosol"/>
    <property type="evidence" value="ECO:0007669"/>
    <property type="project" value="TreeGrafter"/>
</dbReference>
<dbReference type="SUPFAM" id="SSF53901">
    <property type="entry name" value="Thiolase-like"/>
    <property type="match status" value="2"/>
</dbReference>
<dbReference type="InterPro" id="IPR017568">
    <property type="entry name" value="3-oxoacyl-ACP_synth-2"/>
</dbReference>
<dbReference type="Proteomes" id="UP000320948">
    <property type="component" value="Unassembled WGS sequence"/>
</dbReference>
<dbReference type="AlphaFoldDB" id="A0A6N4RBB6"/>